<evidence type="ECO:0000256" key="3">
    <source>
        <dbReference type="ARBA" id="ARBA00022898"/>
    </source>
</evidence>
<reference evidence="6 8" key="2">
    <citation type="submission" date="2019-08" db="EMBL/GenBank/DDBJ databases">
        <title>Complete genome sequences of Francisella adeliensis (FSC1325 and FSC1326).</title>
        <authorList>
            <person name="Ohrman C."/>
            <person name="Uneklint I."/>
            <person name="Vallesi A."/>
            <person name="Karlsson L."/>
            <person name="Sjodin A."/>
        </authorList>
    </citation>
    <scope>NUCLEOTIDE SEQUENCE [LARGE SCALE GENOMIC DNA]</scope>
    <source>
        <strain evidence="6 8">FSC1325</strain>
    </source>
</reference>
<dbReference type="InterPro" id="IPR005814">
    <property type="entry name" value="Aminotrans_3"/>
</dbReference>
<dbReference type="InterPro" id="IPR015421">
    <property type="entry name" value="PyrdxlP-dep_Trfase_major"/>
</dbReference>
<evidence type="ECO:0000256" key="1">
    <source>
        <dbReference type="ARBA" id="ARBA00001933"/>
    </source>
</evidence>
<dbReference type="KEGG" id="fad:CDH04_00050"/>
<sequence>MQIREEIKQNNIDHNVFTWVKQGGLNPACIERGEGSFIYDYDGKKILDFTAGLISVNLGHGNEAVINAVTEQMKQIAFPAPVHATKVKGELAKKLASLLPGDLNKAYFTLCGASANEAAIKAARAYTNKHKILTRYRSFHGGSYASMTLGGDPRKLPHDTDGIPGVVHFEIPSTYDGIYSENPVKQTKEALKQLERIINYEASENIAAIMLEGVSGTSGCYLYPEGYMDGVKALCDKYDILLIIDEVMSGFCRTGKWFGFMNYDIVPDIVTMAKGITSSYLPLGCCMLSDKIMAKFQDTAFVLGATYSGHPVSCAAGLATINEYERQNILDNVNTMSAYFATKVAELKIKHKCIGDYRAKGLLGCFELVKNKKTKEPLVAYNAKDISITTKITCKFKELGLHSFVRWNHVFVGPPLTINKEELDIAVIALDKVFSLADTFCD</sequence>
<dbReference type="EMBL" id="CP021781">
    <property type="protein sequence ID" value="AXA32907.1"/>
    <property type="molecule type" value="Genomic_DNA"/>
</dbReference>
<evidence type="ECO:0000256" key="4">
    <source>
        <dbReference type="RuleBase" id="RU003560"/>
    </source>
</evidence>
<accession>A0A2Z4XVQ9</accession>
<evidence type="ECO:0000313" key="7">
    <source>
        <dbReference type="Proteomes" id="UP000251120"/>
    </source>
</evidence>
<dbReference type="PIRSF" id="PIRSF000521">
    <property type="entry name" value="Transaminase_4ab_Lys_Orn"/>
    <property type="match status" value="1"/>
</dbReference>
<gene>
    <name evidence="5" type="ORF">CDH04_00050</name>
    <name evidence="6" type="ORF">FZC43_00050</name>
</gene>
<dbReference type="OrthoDB" id="9801052at2"/>
<keyword evidence="5" id="KW-0032">Aminotransferase</keyword>
<dbReference type="InterPro" id="IPR049704">
    <property type="entry name" value="Aminotrans_3_PPA_site"/>
</dbReference>
<dbReference type="PROSITE" id="PS00600">
    <property type="entry name" value="AA_TRANSFER_CLASS_3"/>
    <property type="match status" value="1"/>
</dbReference>
<dbReference type="Gene3D" id="3.40.640.10">
    <property type="entry name" value="Type I PLP-dependent aspartate aminotransferase-like (Major domain)"/>
    <property type="match status" value="1"/>
</dbReference>
<dbReference type="AlphaFoldDB" id="A0A2Z4XVQ9"/>
<comment type="cofactor">
    <cofactor evidence="1">
        <name>pyridoxal 5'-phosphate</name>
        <dbReference type="ChEBI" id="CHEBI:597326"/>
    </cofactor>
</comment>
<dbReference type="EMBL" id="CP043424">
    <property type="protein sequence ID" value="QIW11133.1"/>
    <property type="molecule type" value="Genomic_DNA"/>
</dbReference>
<dbReference type="Pfam" id="PF00202">
    <property type="entry name" value="Aminotran_3"/>
    <property type="match status" value="1"/>
</dbReference>
<dbReference type="GO" id="GO:0030170">
    <property type="term" value="F:pyridoxal phosphate binding"/>
    <property type="evidence" value="ECO:0007669"/>
    <property type="project" value="InterPro"/>
</dbReference>
<evidence type="ECO:0000313" key="8">
    <source>
        <dbReference type="Proteomes" id="UP000681131"/>
    </source>
</evidence>
<reference evidence="5 7" key="1">
    <citation type="submission" date="2017-06" db="EMBL/GenBank/DDBJ databases">
        <title>Complete genome of Francisella adeliensis.</title>
        <authorList>
            <person name="Vallesi A."/>
            <person name="Sjodin A."/>
        </authorList>
    </citation>
    <scope>NUCLEOTIDE SEQUENCE [LARGE SCALE GENOMIC DNA]</scope>
    <source>
        <strain evidence="5 7">FDC440</strain>
    </source>
</reference>
<dbReference type="PANTHER" id="PTHR43094:SF1">
    <property type="entry name" value="AMINOTRANSFERASE CLASS-III"/>
    <property type="match status" value="1"/>
</dbReference>
<evidence type="ECO:0000313" key="5">
    <source>
        <dbReference type="EMBL" id="AXA32907.1"/>
    </source>
</evidence>
<dbReference type="Gene3D" id="3.90.1150.10">
    <property type="entry name" value="Aspartate Aminotransferase, domain 1"/>
    <property type="match status" value="1"/>
</dbReference>
<evidence type="ECO:0000256" key="2">
    <source>
        <dbReference type="ARBA" id="ARBA00008954"/>
    </source>
</evidence>
<name>A0A2Z4XVQ9_9GAMM</name>
<dbReference type="GO" id="GO:0008483">
    <property type="term" value="F:transaminase activity"/>
    <property type="evidence" value="ECO:0007669"/>
    <property type="project" value="UniProtKB-KW"/>
</dbReference>
<protein>
    <submittedName>
        <fullName evidence="6">Aminotransferase class III-fold pyridoxal phosphate-dependent enzyme</fullName>
    </submittedName>
    <submittedName>
        <fullName evidence="5">Aspartate aminotransferase family protein</fullName>
    </submittedName>
</protein>
<proteinExistence type="inferred from homology"/>
<evidence type="ECO:0000313" key="6">
    <source>
        <dbReference type="EMBL" id="QIW11133.1"/>
    </source>
</evidence>
<keyword evidence="3 4" id="KW-0663">Pyridoxal phosphate</keyword>
<dbReference type="SUPFAM" id="SSF53383">
    <property type="entry name" value="PLP-dependent transferases"/>
    <property type="match status" value="1"/>
</dbReference>
<dbReference type="PANTHER" id="PTHR43094">
    <property type="entry name" value="AMINOTRANSFERASE"/>
    <property type="match status" value="1"/>
</dbReference>
<dbReference type="RefSeq" id="WP_112869084.1">
    <property type="nucleotide sequence ID" value="NZ_CP021781.1"/>
</dbReference>
<keyword evidence="8" id="KW-1185">Reference proteome</keyword>
<dbReference type="CDD" id="cd00610">
    <property type="entry name" value="OAT_like"/>
    <property type="match status" value="1"/>
</dbReference>
<comment type="similarity">
    <text evidence="2 4">Belongs to the class-III pyridoxal-phosphate-dependent aminotransferase family.</text>
</comment>
<organism evidence="5 7">
    <name type="scientific">Francisella adeliensis</name>
    <dbReference type="NCBI Taxonomy" id="2007306"/>
    <lineage>
        <taxon>Bacteria</taxon>
        <taxon>Pseudomonadati</taxon>
        <taxon>Pseudomonadota</taxon>
        <taxon>Gammaproteobacteria</taxon>
        <taxon>Thiotrichales</taxon>
        <taxon>Francisellaceae</taxon>
        <taxon>Francisella</taxon>
    </lineage>
</organism>
<dbReference type="InterPro" id="IPR015424">
    <property type="entry name" value="PyrdxlP-dep_Trfase"/>
</dbReference>
<dbReference type="Proteomes" id="UP000681131">
    <property type="component" value="Chromosome"/>
</dbReference>
<dbReference type="InterPro" id="IPR015422">
    <property type="entry name" value="PyrdxlP-dep_Trfase_small"/>
</dbReference>
<dbReference type="Proteomes" id="UP000251120">
    <property type="component" value="Chromosome"/>
</dbReference>
<keyword evidence="5" id="KW-0808">Transferase</keyword>
<dbReference type="GO" id="GO:0005829">
    <property type="term" value="C:cytosol"/>
    <property type="evidence" value="ECO:0007669"/>
    <property type="project" value="TreeGrafter"/>
</dbReference>